<dbReference type="EMBL" id="VAFM01000001">
    <property type="protein sequence ID" value="TKW61197.1"/>
    <property type="molecule type" value="Genomic_DNA"/>
</dbReference>
<sequence length="628" mass="70217">MNKYPASLQIIQHYREFTRAFGINSVFHTCMLIGGGVITSLLELAGLSILFPLISLILQPDYMHSSSVIRTVSHITGITSPAQMTALIGVAIAVIFITKNALQIIYLSYEKAILTRWRVHITSNMYSMYMNTDYENFMRHSSSHMINLISQSVPYIVTHFIHRSLTLLNYFLTGVVIMIFILATNWIIAVMLMATGILVIKSYSLLFRKTTLELGHQSHHLAQKQFSLLQQAFTGYKETQSHLRENYFSQQFMTNAKELAKTDGKLLFIENLPLAAVELTVILLLIGMFQILILTNSNITLAATQIGIIVFASVRMIPIINRSIVSLVMINSSAQSLNKVMSEINNFPGAEEYFRKNHISSIHQKMDDAPIEPLPFHSSISLNNLSYTYPEAENPTLSNINLTIKAGEFIGISGASGGGKSTLVNILLGFLTNFKGTYKVDETKITAENIRNLRKIIGFVDQQIFMMDASIAENVAYGIAPSQIDHARVKSALQKAQAWDFVKKLPEGANTLVGENGKNLSGGQRQRIAIARAFYRDLKILVLDEASASLDVETEHKFFTYLKTLKGDLTVIMVAHRLSTLKECNRIIFMQNGQISDEGTFTSLSHSNAKFQEYIKHSNISLFTSTNA</sequence>
<feature type="domain" description="ABC transmembrane type-1" evidence="12">
    <location>
        <begin position="32"/>
        <end position="332"/>
    </location>
</feature>
<evidence type="ECO:0000256" key="9">
    <source>
        <dbReference type="ARBA" id="ARBA00023136"/>
    </source>
</evidence>
<dbReference type="InterPro" id="IPR011527">
    <property type="entry name" value="ABC1_TM_dom"/>
</dbReference>
<dbReference type="SMART" id="SM00382">
    <property type="entry name" value="AAA"/>
    <property type="match status" value="1"/>
</dbReference>
<feature type="transmembrane region" description="Helical" evidence="10">
    <location>
        <begin position="21"/>
        <end position="38"/>
    </location>
</feature>
<feature type="domain" description="ABC transporter" evidence="11">
    <location>
        <begin position="380"/>
        <end position="617"/>
    </location>
</feature>
<keyword evidence="8 10" id="KW-1133">Transmembrane helix</keyword>
<dbReference type="Gene3D" id="3.40.50.300">
    <property type="entry name" value="P-loop containing nucleotide triphosphate hydrolases"/>
    <property type="match status" value="1"/>
</dbReference>
<reference evidence="13 14" key="1">
    <citation type="journal article" date="2017" name="Nat. Commun.">
        <title>In situ click chemistry generation of cyclooxygenase-2 inhibitors.</title>
        <authorList>
            <person name="Bhardwaj A."/>
            <person name="Kaur J."/>
            <person name="Wuest M."/>
            <person name="Wuest F."/>
        </authorList>
    </citation>
    <scope>NUCLEOTIDE SEQUENCE [LARGE SCALE GENOMIC DNA]</scope>
    <source>
        <strain evidence="13">S2_018_000_R2_106</strain>
    </source>
</reference>
<keyword evidence="4" id="KW-1003">Cell membrane</keyword>
<dbReference type="GO" id="GO:0034040">
    <property type="term" value="F:ATPase-coupled lipid transmembrane transporter activity"/>
    <property type="evidence" value="ECO:0007669"/>
    <property type="project" value="TreeGrafter"/>
</dbReference>
<dbReference type="Pfam" id="PF00005">
    <property type="entry name" value="ABC_tran"/>
    <property type="match status" value="1"/>
</dbReference>
<dbReference type="Proteomes" id="UP000320948">
    <property type="component" value="Unassembled WGS sequence"/>
</dbReference>
<evidence type="ECO:0000256" key="1">
    <source>
        <dbReference type="ARBA" id="ARBA00004651"/>
    </source>
</evidence>
<feature type="transmembrane region" description="Helical" evidence="10">
    <location>
        <begin position="299"/>
        <end position="320"/>
    </location>
</feature>
<keyword evidence="9 10" id="KW-0472">Membrane</keyword>
<dbReference type="GO" id="GO:0140359">
    <property type="term" value="F:ABC-type transporter activity"/>
    <property type="evidence" value="ECO:0007669"/>
    <property type="project" value="InterPro"/>
</dbReference>
<dbReference type="GO" id="GO:0005524">
    <property type="term" value="F:ATP binding"/>
    <property type="evidence" value="ECO:0007669"/>
    <property type="project" value="UniProtKB-KW"/>
</dbReference>
<dbReference type="InterPro" id="IPR039421">
    <property type="entry name" value="Type_1_exporter"/>
</dbReference>
<dbReference type="PROSITE" id="PS50929">
    <property type="entry name" value="ABC_TM1F"/>
    <property type="match status" value="1"/>
</dbReference>
<name>A0A6N4RBT6_BLAVI</name>
<evidence type="ECO:0000256" key="10">
    <source>
        <dbReference type="SAM" id="Phobius"/>
    </source>
</evidence>
<evidence type="ECO:0000256" key="5">
    <source>
        <dbReference type="ARBA" id="ARBA00022692"/>
    </source>
</evidence>
<dbReference type="FunFam" id="3.40.50.300:FF:000299">
    <property type="entry name" value="ABC transporter ATP-binding protein/permease"/>
    <property type="match status" value="1"/>
</dbReference>
<evidence type="ECO:0000256" key="3">
    <source>
        <dbReference type="ARBA" id="ARBA00022448"/>
    </source>
</evidence>
<dbReference type="PANTHER" id="PTHR24221:SF654">
    <property type="entry name" value="ATP-BINDING CASSETTE SUB-FAMILY B MEMBER 6"/>
    <property type="match status" value="1"/>
</dbReference>
<proteinExistence type="inferred from homology"/>
<evidence type="ECO:0000313" key="13">
    <source>
        <dbReference type="EMBL" id="TKW61197.1"/>
    </source>
</evidence>
<comment type="similarity">
    <text evidence="2">Belongs to the ABC transporter superfamily.</text>
</comment>
<evidence type="ECO:0000256" key="6">
    <source>
        <dbReference type="ARBA" id="ARBA00022741"/>
    </source>
</evidence>
<evidence type="ECO:0000313" key="14">
    <source>
        <dbReference type="Proteomes" id="UP000320948"/>
    </source>
</evidence>
<feature type="transmembrane region" description="Helical" evidence="10">
    <location>
        <begin position="84"/>
        <end position="109"/>
    </location>
</feature>
<evidence type="ECO:0000256" key="7">
    <source>
        <dbReference type="ARBA" id="ARBA00022840"/>
    </source>
</evidence>
<dbReference type="PROSITE" id="PS50893">
    <property type="entry name" value="ABC_TRANSPORTER_2"/>
    <property type="match status" value="1"/>
</dbReference>
<keyword evidence="3" id="KW-0813">Transport</keyword>
<dbReference type="InterPro" id="IPR036640">
    <property type="entry name" value="ABC1_TM_sf"/>
</dbReference>
<dbReference type="GO" id="GO:0005886">
    <property type="term" value="C:plasma membrane"/>
    <property type="evidence" value="ECO:0007669"/>
    <property type="project" value="UniProtKB-SubCell"/>
</dbReference>
<keyword evidence="5 10" id="KW-0812">Transmembrane</keyword>
<dbReference type="PROSITE" id="PS00211">
    <property type="entry name" value="ABC_TRANSPORTER_1"/>
    <property type="match status" value="1"/>
</dbReference>
<accession>A0A6N4RBT6</accession>
<evidence type="ECO:0000256" key="8">
    <source>
        <dbReference type="ARBA" id="ARBA00022989"/>
    </source>
</evidence>
<comment type="subcellular location">
    <subcellularLocation>
        <location evidence="1">Cell membrane</location>
        <topology evidence="1">Multi-pass membrane protein</topology>
    </subcellularLocation>
</comment>
<comment type="caution">
    <text evidence="13">The sequence shown here is derived from an EMBL/GenBank/DDBJ whole genome shotgun (WGS) entry which is preliminary data.</text>
</comment>
<keyword evidence="6" id="KW-0547">Nucleotide-binding</keyword>
<keyword evidence="7 13" id="KW-0067">ATP-binding</keyword>
<dbReference type="SUPFAM" id="SSF52540">
    <property type="entry name" value="P-loop containing nucleoside triphosphate hydrolases"/>
    <property type="match status" value="1"/>
</dbReference>
<dbReference type="InterPro" id="IPR003593">
    <property type="entry name" value="AAA+_ATPase"/>
</dbReference>
<dbReference type="InterPro" id="IPR017871">
    <property type="entry name" value="ABC_transporter-like_CS"/>
</dbReference>
<evidence type="ECO:0000259" key="12">
    <source>
        <dbReference type="PROSITE" id="PS50929"/>
    </source>
</evidence>
<dbReference type="PANTHER" id="PTHR24221">
    <property type="entry name" value="ATP-BINDING CASSETTE SUB-FAMILY B"/>
    <property type="match status" value="1"/>
</dbReference>
<feature type="transmembrane region" description="Helical" evidence="10">
    <location>
        <begin position="170"/>
        <end position="200"/>
    </location>
</feature>
<dbReference type="AlphaFoldDB" id="A0A6N4RBT6"/>
<dbReference type="SUPFAM" id="SSF90123">
    <property type="entry name" value="ABC transporter transmembrane region"/>
    <property type="match status" value="1"/>
</dbReference>
<evidence type="ECO:0000259" key="11">
    <source>
        <dbReference type="PROSITE" id="PS50893"/>
    </source>
</evidence>
<protein>
    <submittedName>
        <fullName evidence="13">ABC transporter ATP-binding protein</fullName>
    </submittedName>
</protein>
<gene>
    <name evidence="13" type="ORF">DI628_00785</name>
</gene>
<evidence type="ECO:0000256" key="2">
    <source>
        <dbReference type="ARBA" id="ARBA00005417"/>
    </source>
</evidence>
<dbReference type="GO" id="GO:0016887">
    <property type="term" value="F:ATP hydrolysis activity"/>
    <property type="evidence" value="ECO:0007669"/>
    <property type="project" value="InterPro"/>
</dbReference>
<organism evidence="13 14">
    <name type="scientific">Blastochloris viridis</name>
    <name type="common">Rhodopseudomonas viridis</name>
    <dbReference type="NCBI Taxonomy" id="1079"/>
    <lineage>
        <taxon>Bacteria</taxon>
        <taxon>Pseudomonadati</taxon>
        <taxon>Pseudomonadota</taxon>
        <taxon>Alphaproteobacteria</taxon>
        <taxon>Hyphomicrobiales</taxon>
        <taxon>Blastochloridaceae</taxon>
        <taxon>Blastochloris</taxon>
    </lineage>
</organism>
<evidence type="ECO:0000256" key="4">
    <source>
        <dbReference type="ARBA" id="ARBA00022475"/>
    </source>
</evidence>
<dbReference type="InterPro" id="IPR027417">
    <property type="entry name" value="P-loop_NTPase"/>
</dbReference>
<dbReference type="Gene3D" id="1.20.1560.10">
    <property type="entry name" value="ABC transporter type 1, transmembrane domain"/>
    <property type="match status" value="1"/>
</dbReference>
<dbReference type="InterPro" id="IPR003439">
    <property type="entry name" value="ABC_transporter-like_ATP-bd"/>
</dbReference>
<feature type="transmembrane region" description="Helical" evidence="10">
    <location>
        <begin position="272"/>
        <end position="293"/>
    </location>
</feature>